<dbReference type="EMBL" id="CAKKNE010000001">
    <property type="protein sequence ID" value="CAH0365222.1"/>
    <property type="molecule type" value="Genomic_DNA"/>
</dbReference>
<dbReference type="Proteomes" id="UP000789595">
    <property type="component" value="Unassembled WGS sequence"/>
</dbReference>
<organism evidence="2 3">
    <name type="scientific">Pelagomonas calceolata</name>
    <dbReference type="NCBI Taxonomy" id="35677"/>
    <lineage>
        <taxon>Eukaryota</taxon>
        <taxon>Sar</taxon>
        <taxon>Stramenopiles</taxon>
        <taxon>Ochrophyta</taxon>
        <taxon>Pelagophyceae</taxon>
        <taxon>Pelagomonadales</taxon>
        <taxon>Pelagomonadaceae</taxon>
        <taxon>Pelagomonas</taxon>
    </lineage>
</organism>
<evidence type="ECO:0000256" key="1">
    <source>
        <dbReference type="SAM" id="MobiDB-lite"/>
    </source>
</evidence>
<accession>A0A8J2SFW6</accession>
<evidence type="ECO:0000313" key="2">
    <source>
        <dbReference type="EMBL" id="CAH0365222.1"/>
    </source>
</evidence>
<dbReference type="AlphaFoldDB" id="A0A8J2SFW6"/>
<name>A0A8J2SFW6_9STRA</name>
<feature type="region of interest" description="Disordered" evidence="1">
    <location>
        <begin position="406"/>
        <end position="427"/>
    </location>
</feature>
<protein>
    <submittedName>
        <fullName evidence="2">Uncharacterized protein</fullName>
    </submittedName>
</protein>
<reference evidence="2" key="1">
    <citation type="submission" date="2021-11" db="EMBL/GenBank/DDBJ databases">
        <authorList>
            <consortium name="Genoscope - CEA"/>
            <person name="William W."/>
        </authorList>
    </citation>
    <scope>NUCLEOTIDE SEQUENCE</scope>
</reference>
<proteinExistence type="predicted"/>
<gene>
    <name evidence="2" type="ORF">PECAL_1P16500</name>
</gene>
<feature type="compositionally biased region" description="Basic and acidic residues" evidence="1">
    <location>
        <begin position="406"/>
        <end position="415"/>
    </location>
</feature>
<keyword evidence="3" id="KW-1185">Reference proteome</keyword>
<feature type="compositionally biased region" description="Pro residues" evidence="1">
    <location>
        <begin position="417"/>
        <end position="427"/>
    </location>
</feature>
<sequence length="427" mass="48337">MRAAVLLLAAPLYARPHGADVAAFVRDRRRHLNATDEDGDHSFAGTYQCPEAGEAYSAAFLCKKSVFLKHLVPETRLHKGVGNMEGASNYMFKRNRLLKTVDLFDFFVEHLSWYERRLFKDASLLRDRSLARIKTQTFHRTSQVNPSGTSSDRVVVIMPYYATKGGDSGHSALASRRIYLRKTVESLKPTFPHYTVCVATKPDYEYVTDPQNDLGFYDVLHYYTLPKPSRLGFATVHTAQQAMLNNPKWSRFEYVFYTESDQILHVRDVNRLLHIASSEVPNHVLPHRISPVPRRVDMGPEPFDWGNGRVLGVAAGTKAMQEFGRNAPKKVHRITDVTKASCCFDRSQCVKHRSHWKHGGHSSVELFQIADPTSGKEETVRDSFALVAGEGNFLRQQFRLCKTHPDRRSMCRGDDAPPGPHPVDPNA</sequence>
<comment type="caution">
    <text evidence="2">The sequence shown here is derived from an EMBL/GenBank/DDBJ whole genome shotgun (WGS) entry which is preliminary data.</text>
</comment>
<evidence type="ECO:0000313" key="3">
    <source>
        <dbReference type="Proteomes" id="UP000789595"/>
    </source>
</evidence>
<dbReference type="OrthoDB" id="197729at2759"/>